<protein>
    <recommendedName>
        <fullName evidence="3">Xylanolytic transcriptional activator regulatory domain-containing protein</fullName>
    </recommendedName>
</protein>
<dbReference type="GO" id="GO:0006351">
    <property type="term" value="P:DNA-templated transcription"/>
    <property type="evidence" value="ECO:0007669"/>
    <property type="project" value="InterPro"/>
</dbReference>
<feature type="domain" description="Xylanolytic transcriptional activator regulatory" evidence="3">
    <location>
        <begin position="232"/>
        <end position="408"/>
    </location>
</feature>
<evidence type="ECO:0000256" key="2">
    <source>
        <dbReference type="SAM" id="MobiDB-lite"/>
    </source>
</evidence>
<dbReference type="OrthoDB" id="426882at2759"/>
<dbReference type="Proteomes" id="UP000594364">
    <property type="component" value="Chromosome 3"/>
</dbReference>
<evidence type="ECO:0000256" key="1">
    <source>
        <dbReference type="ARBA" id="ARBA00023242"/>
    </source>
</evidence>
<dbReference type="InterPro" id="IPR007219">
    <property type="entry name" value="XnlR_reg_dom"/>
</dbReference>
<organism evidence="4 5">
    <name type="scientific">Epichloe festucae (strain Fl1)</name>
    <dbReference type="NCBI Taxonomy" id="877507"/>
    <lineage>
        <taxon>Eukaryota</taxon>
        <taxon>Fungi</taxon>
        <taxon>Dikarya</taxon>
        <taxon>Ascomycota</taxon>
        <taxon>Pezizomycotina</taxon>
        <taxon>Sordariomycetes</taxon>
        <taxon>Hypocreomycetidae</taxon>
        <taxon>Hypocreales</taxon>
        <taxon>Clavicipitaceae</taxon>
        <taxon>Epichloe</taxon>
    </lineage>
</organism>
<dbReference type="PANTHER" id="PTHR47256:SF1">
    <property type="entry name" value="ZN(II)2CYS6 TRANSCRIPTION FACTOR (EUROFUNG)"/>
    <property type="match status" value="1"/>
</dbReference>
<dbReference type="GO" id="GO:0008270">
    <property type="term" value="F:zinc ion binding"/>
    <property type="evidence" value="ECO:0007669"/>
    <property type="project" value="InterPro"/>
</dbReference>
<reference evidence="4 5" key="1">
    <citation type="journal article" date="2018" name="PLoS Genet.">
        <title>Repeat elements organise 3D genome structure and mediate transcription in the filamentous fungus Epichloe festucae.</title>
        <authorList>
            <person name="Winter D.J."/>
            <person name="Ganley A.R.D."/>
            <person name="Young C.A."/>
            <person name="Liachko I."/>
            <person name="Schardl C.L."/>
            <person name="Dupont P.Y."/>
            <person name="Berry D."/>
            <person name="Ram A."/>
            <person name="Scott B."/>
            <person name="Cox M.P."/>
        </authorList>
    </citation>
    <scope>NUCLEOTIDE SEQUENCE [LARGE SCALE GENOMIC DNA]</scope>
    <source>
        <strain evidence="4 5">Fl1</strain>
    </source>
</reference>
<dbReference type="PANTHER" id="PTHR47256">
    <property type="entry name" value="ZN(II)2CYS6 TRANSCRIPTION FACTOR (EUROFUNG)-RELATED"/>
    <property type="match status" value="1"/>
</dbReference>
<evidence type="ECO:0000259" key="3">
    <source>
        <dbReference type="Pfam" id="PF04082"/>
    </source>
</evidence>
<dbReference type="GO" id="GO:0003677">
    <property type="term" value="F:DNA binding"/>
    <property type="evidence" value="ECO:0007669"/>
    <property type="project" value="InterPro"/>
</dbReference>
<dbReference type="Pfam" id="PF04082">
    <property type="entry name" value="Fungal_trans"/>
    <property type="match status" value="1"/>
</dbReference>
<keyword evidence="1" id="KW-0539">Nucleus</keyword>
<proteinExistence type="predicted"/>
<feature type="region of interest" description="Disordered" evidence="2">
    <location>
        <begin position="1"/>
        <end position="38"/>
    </location>
</feature>
<accession>A0A7S9PW62</accession>
<dbReference type="CDD" id="cd12148">
    <property type="entry name" value="fungal_TF_MHR"/>
    <property type="match status" value="1"/>
</dbReference>
<evidence type="ECO:0000313" key="4">
    <source>
        <dbReference type="EMBL" id="QPH02637.1"/>
    </source>
</evidence>
<dbReference type="InterPro" id="IPR053187">
    <property type="entry name" value="Notoamide_regulator"/>
</dbReference>
<evidence type="ECO:0000313" key="5">
    <source>
        <dbReference type="Proteomes" id="UP000594364"/>
    </source>
</evidence>
<sequence length="686" mass="77697">MDGGSSSSHGVNQKPRSILPADMKSSDDDSADRINPINPINIPVRQRKLTKAASLGLAPANELEFSVVESAPNAQHALKRKLNEMQDDQNTYTEIFESLRCRPEKEAMEILHRIRSGIDPRAILSRIKEGDLLLQVSLKPETRHRYVFPYSTEMPAYLRRSSTAYLQSLLYEWSMDDSAESLQAMVNMSSEGHSPYTKPYHTAGVVDPLLGSAKPSEWTSVSADDAMMRKMLQVYFLNEYTWLNCFQKDYFLADMAAGRSRFCSALLVNALLASASMSYTGARSRHEYWSPNTLGYRFLTEAKRLWELEMEMERSRLTTVQAGVLLNIAHSMSGRDIIGWSYTVRAAEIAHTIGIYTSEKAVKSMTMRRARDFTAWALFSYQILHAYVFQDTPVLAHPPKAPLPDPSHDPAWFGEVWLRYPGDRMVYPTHFALQFKATVELRLIMHEICIQCFGDTMPSVVSQDKMSPIYAQLCDWYQKLPLPLQAENIALPSQIMLHMSYHSVLSGTFSAIQSPLLLVNAGESSTKEVVANADDSLEMLIRLYYLRHGFEVGDKFLPSILSQLALRSLNGLREREPSDVEAVKSTIVLAVKGLRDQGESFYLCQVLLRLLKRRMGSDELRLLSQVAELDDAADWQERQMKEVRGRWPPFIGVVDDPEAFRLSNLVKEYMDSRSDEESTYTSGSSP</sequence>
<gene>
    <name evidence="4" type="ORF">C2857_006851</name>
</gene>
<dbReference type="EMBL" id="CP031387">
    <property type="protein sequence ID" value="QPH02637.1"/>
    <property type="molecule type" value="Genomic_DNA"/>
</dbReference>
<name>A0A7S9PW62_EPIFF</name>
<keyword evidence="5" id="KW-1185">Reference proteome</keyword>
<dbReference type="AlphaFoldDB" id="A0A7S9PW62"/>
<feature type="compositionally biased region" description="Polar residues" evidence="2">
    <location>
        <begin position="1"/>
        <end position="15"/>
    </location>
</feature>